<feature type="region of interest" description="Disordered" evidence="1">
    <location>
        <begin position="31"/>
        <end position="55"/>
    </location>
</feature>
<keyword evidence="3" id="KW-1185">Reference proteome</keyword>
<name>A0A318JMZ1_9NOCA</name>
<accession>A0A318JMZ1</accession>
<sequence length="55" mass="6347">MLDIAYRKSAIDQDTQRLDVSRYLARGNVEDPVRRSRQTQRIADDLDQPDQKASA</sequence>
<organism evidence="2 3">
    <name type="scientific">Nocardia tenerifensis</name>
    <dbReference type="NCBI Taxonomy" id="228006"/>
    <lineage>
        <taxon>Bacteria</taxon>
        <taxon>Bacillati</taxon>
        <taxon>Actinomycetota</taxon>
        <taxon>Actinomycetes</taxon>
        <taxon>Mycobacteriales</taxon>
        <taxon>Nocardiaceae</taxon>
        <taxon>Nocardia</taxon>
    </lineage>
</organism>
<dbReference type="EMBL" id="QJKF01000024">
    <property type="protein sequence ID" value="PXX54644.1"/>
    <property type="molecule type" value="Genomic_DNA"/>
</dbReference>
<gene>
    <name evidence="2" type="ORF">DFR70_12485</name>
</gene>
<protein>
    <submittedName>
        <fullName evidence="2">Uncharacterized protein</fullName>
    </submittedName>
</protein>
<dbReference type="Proteomes" id="UP000247569">
    <property type="component" value="Unassembled WGS sequence"/>
</dbReference>
<reference evidence="2 3" key="1">
    <citation type="submission" date="2018-05" db="EMBL/GenBank/DDBJ databases">
        <title>Genomic Encyclopedia of Type Strains, Phase IV (KMG-IV): sequencing the most valuable type-strain genomes for metagenomic binning, comparative biology and taxonomic classification.</title>
        <authorList>
            <person name="Goeker M."/>
        </authorList>
    </citation>
    <scope>NUCLEOTIDE SEQUENCE [LARGE SCALE GENOMIC DNA]</scope>
    <source>
        <strain evidence="2 3">DSM 44704</strain>
    </source>
</reference>
<dbReference type="AlphaFoldDB" id="A0A318JMZ1"/>
<evidence type="ECO:0000313" key="2">
    <source>
        <dbReference type="EMBL" id="PXX54644.1"/>
    </source>
</evidence>
<evidence type="ECO:0000313" key="3">
    <source>
        <dbReference type="Proteomes" id="UP000247569"/>
    </source>
</evidence>
<evidence type="ECO:0000256" key="1">
    <source>
        <dbReference type="SAM" id="MobiDB-lite"/>
    </source>
</evidence>
<dbReference type="RefSeq" id="WP_157195444.1">
    <property type="nucleotide sequence ID" value="NZ_QJKF01000024.1"/>
</dbReference>
<comment type="caution">
    <text evidence="2">The sequence shown here is derived from an EMBL/GenBank/DDBJ whole genome shotgun (WGS) entry which is preliminary data.</text>
</comment>
<proteinExistence type="predicted"/>